<evidence type="ECO:0000313" key="1">
    <source>
        <dbReference type="EMBL" id="AVT42627.1"/>
    </source>
</evidence>
<name>A0A2R4FYN4_9VIRU</name>
<protein>
    <submittedName>
        <fullName evidence="1">U1 protein</fullName>
    </submittedName>
</protein>
<accession>A0A2R4FYN4</accession>
<reference evidence="1" key="1">
    <citation type="submission" date="2018-02" db="EMBL/GenBank/DDBJ databases">
        <authorList>
            <person name="Cohen D.B."/>
            <person name="Kent A.D."/>
        </authorList>
    </citation>
    <scope>NUCLEOTIDE SEQUENCE</scope>
    <source>
        <strain evidence="1">DK HZ16-468</strain>
    </source>
</reference>
<reference evidence="1" key="2">
    <citation type="submission" date="2018-04" db="EMBL/GenBank/DDBJ databases">
        <title>Molecular characterisation of the first occurrence of Pea necrotic yellow dwarf virus in Denmark.</title>
        <authorList>
            <person name="Gaafar Y."/>
            <person name="Nielsen G."/>
            <person name="Ziebell H."/>
        </authorList>
    </citation>
    <scope>NUCLEOTIDE SEQUENCE</scope>
    <source>
        <strain evidence="1">DK HZ16-468</strain>
    </source>
</reference>
<organism evidence="1">
    <name type="scientific">Pea necrotic yellow dwarf virus</name>
    <dbReference type="NCBI Taxonomy" id="753670"/>
    <lineage>
        <taxon>Viruses</taxon>
        <taxon>Monodnaviria</taxon>
        <taxon>Shotokuvirae</taxon>
        <taxon>Cressdnaviricota</taxon>
        <taxon>Arfiviricetes</taxon>
        <taxon>Mulpavirales</taxon>
        <taxon>Nanoviridae</taxon>
        <taxon>Nanovirus</taxon>
        <taxon>Nanovirus necropisi</taxon>
    </lineage>
</organism>
<dbReference type="EMBL" id="MH000233">
    <property type="protein sequence ID" value="AVT42627.1"/>
    <property type="molecule type" value="Genomic_DNA"/>
</dbReference>
<sequence length="154" mass="17767">MVQGFFKLGDIPIVDEGTEALISDSRKRQGMFCSDEKLVKKLQVINIKVEDISYGIDEDDARIRFKFRLNYRFRKQLGIVLLGVRMTAITRLETPSAKSVQSLLQRRLNGICDSNEVISIFMFFNNIGQLLNSTKWIHRVDEVNPICTLYSMED</sequence>
<gene>
    <name evidence="1" type="primary">U1</name>
</gene>
<proteinExistence type="predicted"/>